<dbReference type="PANTHER" id="PTHR31598">
    <property type="entry name" value="IQ DOMAIN-CONTAINING PROTEIN D"/>
    <property type="match status" value="1"/>
</dbReference>
<keyword evidence="10" id="KW-0175">Coiled coil</keyword>
<keyword evidence="5" id="KW-0963">Cytoplasm</keyword>
<keyword evidence="13" id="KW-1185">Reference proteome</keyword>
<evidence type="ECO:0000313" key="13">
    <source>
        <dbReference type="Proteomes" id="UP001152888"/>
    </source>
</evidence>
<evidence type="ECO:0000256" key="5">
    <source>
        <dbReference type="ARBA" id="ARBA00022490"/>
    </source>
</evidence>
<gene>
    <name evidence="12" type="ORF">ACAOBT_LOCUS6002</name>
</gene>
<evidence type="ECO:0000256" key="9">
    <source>
        <dbReference type="ARBA" id="ARBA00023273"/>
    </source>
</evidence>
<sequence>MADDMVVKRPKKLMYSLLAEIEMDEESVEIVDKYKDRKLTPMELDLKLHADRVMYVLNRTLAKLQVMAHLPMFLYNDAELLKKYSNKKDQYFILQTMNSFGASFDLSKYDLACAEEYMNINELMTPNTKSQRQKKCVMDQLDLESKTDPAVAKMIDVLFYNKCIVAAARAAKTSKIDKFLAHFTNILNEFKDIVKKKLYVTGDEENARDKELRRTYKTNLMLLATMEDLQERIEAQRKDLGGQVNQKVEVFEMYNKKMEAIREDFLMQMKKFMVDNEKAMMKKVNESEENQICLSEEASRLTKQYETLLEDHLIEEKQARSRRYKMETQLQNWVVKFDQDIGEKQAELDRLQKEYDDKKEEMDGLEDLLAEQEEEYTTLMKEKYEEEERIFNEMAWQFLINRSARRIQRYWRAHRERKLARKKGRRGKGKDKKEKKTPPKEKITVTRQGDANLALASDKKIKGHVFDELQNPDAKFEKNVTVDPTA</sequence>
<evidence type="ECO:0000313" key="12">
    <source>
        <dbReference type="EMBL" id="CAH1964767.1"/>
    </source>
</evidence>
<evidence type="ECO:0000256" key="1">
    <source>
        <dbReference type="ARBA" id="ARBA00003029"/>
    </source>
</evidence>
<evidence type="ECO:0000256" key="7">
    <source>
        <dbReference type="ARBA" id="ARBA00023069"/>
    </source>
</evidence>
<dbReference type="AlphaFoldDB" id="A0A9P0K1I2"/>
<comment type="similarity">
    <text evidence="3">Belongs to the DRC10 family.</text>
</comment>
<protein>
    <recommendedName>
        <fullName evidence="4">Dynein regulatory complex protein 10</fullName>
    </recommendedName>
</protein>
<feature type="coiled-coil region" evidence="10">
    <location>
        <begin position="334"/>
        <end position="389"/>
    </location>
</feature>
<dbReference type="PANTHER" id="PTHR31598:SF1">
    <property type="entry name" value="DYNEIN REGULATORY COMPLEX PROTEIN 10"/>
    <property type="match status" value="1"/>
</dbReference>
<organism evidence="12 13">
    <name type="scientific">Acanthoscelides obtectus</name>
    <name type="common">Bean weevil</name>
    <name type="synonym">Bruchus obtectus</name>
    <dbReference type="NCBI Taxonomy" id="200917"/>
    <lineage>
        <taxon>Eukaryota</taxon>
        <taxon>Metazoa</taxon>
        <taxon>Ecdysozoa</taxon>
        <taxon>Arthropoda</taxon>
        <taxon>Hexapoda</taxon>
        <taxon>Insecta</taxon>
        <taxon>Pterygota</taxon>
        <taxon>Neoptera</taxon>
        <taxon>Endopterygota</taxon>
        <taxon>Coleoptera</taxon>
        <taxon>Polyphaga</taxon>
        <taxon>Cucujiformia</taxon>
        <taxon>Chrysomeloidea</taxon>
        <taxon>Chrysomelidae</taxon>
        <taxon>Bruchinae</taxon>
        <taxon>Bruchini</taxon>
        <taxon>Acanthoscelides</taxon>
    </lineage>
</organism>
<feature type="compositionally biased region" description="Basic and acidic residues" evidence="11">
    <location>
        <begin position="431"/>
        <end position="444"/>
    </location>
</feature>
<evidence type="ECO:0000256" key="2">
    <source>
        <dbReference type="ARBA" id="ARBA00004611"/>
    </source>
</evidence>
<comment type="subcellular location">
    <subcellularLocation>
        <location evidence="2">Cytoplasm</location>
        <location evidence="2">Cytoskeleton</location>
        <location evidence="2">Flagellum axoneme</location>
    </subcellularLocation>
</comment>
<keyword evidence="6" id="KW-0282">Flagellum</keyword>
<comment type="caution">
    <text evidence="12">The sequence shown here is derived from an EMBL/GenBank/DDBJ whole genome shotgun (WGS) entry which is preliminary data.</text>
</comment>
<dbReference type="Proteomes" id="UP001152888">
    <property type="component" value="Unassembled WGS sequence"/>
</dbReference>
<evidence type="ECO:0000256" key="4">
    <source>
        <dbReference type="ARBA" id="ARBA00021752"/>
    </source>
</evidence>
<comment type="function">
    <text evidence="1">Component of the nexin-dynein regulatory complex (N-DRC), a key regulator of ciliary/flagellar motility which maintains the alignment and integrity of the distal axoneme and regulates microtubule sliding in motile axonemes.</text>
</comment>
<dbReference type="EMBL" id="CAKOFQ010006718">
    <property type="protein sequence ID" value="CAH1964767.1"/>
    <property type="molecule type" value="Genomic_DNA"/>
</dbReference>
<evidence type="ECO:0000256" key="6">
    <source>
        <dbReference type="ARBA" id="ARBA00022846"/>
    </source>
</evidence>
<evidence type="ECO:0000256" key="10">
    <source>
        <dbReference type="SAM" id="Coils"/>
    </source>
</evidence>
<evidence type="ECO:0000256" key="8">
    <source>
        <dbReference type="ARBA" id="ARBA00023212"/>
    </source>
</evidence>
<dbReference type="OrthoDB" id="536093at2759"/>
<reference evidence="12" key="1">
    <citation type="submission" date="2022-03" db="EMBL/GenBank/DDBJ databases">
        <authorList>
            <person name="Sayadi A."/>
        </authorList>
    </citation>
    <scope>NUCLEOTIDE SEQUENCE</scope>
</reference>
<accession>A0A9P0K1I2</accession>
<proteinExistence type="inferred from homology"/>
<keyword evidence="7" id="KW-0969">Cilium</keyword>
<feature type="region of interest" description="Disordered" evidence="11">
    <location>
        <begin position="417"/>
        <end position="449"/>
    </location>
</feature>
<dbReference type="PROSITE" id="PS50096">
    <property type="entry name" value="IQ"/>
    <property type="match status" value="1"/>
</dbReference>
<evidence type="ECO:0000256" key="11">
    <source>
        <dbReference type="SAM" id="MobiDB-lite"/>
    </source>
</evidence>
<feature type="compositionally biased region" description="Basic residues" evidence="11">
    <location>
        <begin position="417"/>
        <end position="430"/>
    </location>
</feature>
<feature type="coiled-coil region" evidence="10">
    <location>
        <begin position="219"/>
        <end position="246"/>
    </location>
</feature>
<keyword evidence="8" id="KW-0206">Cytoskeleton</keyword>
<evidence type="ECO:0000256" key="3">
    <source>
        <dbReference type="ARBA" id="ARBA00009071"/>
    </source>
</evidence>
<keyword evidence="9" id="KW-0966">Cell projection</keyword>
<dbReference type="InterPro" id="IPR042815">
    <property type="entry name" value="DRC10"/>
</dbReference>
<name>A0A9P0K1I2_ACAOB</name>